<comment type="caution">
    <text evidence="2">The sequence shown here is derived from an EMBL/GenBank/DDBJ whole genome shotgun (WGS) entry which is preliminary data.</text>
</comment>
<accession>A0ABR9J1E5</accession>
<evidence type="ECO:0008006" key="4">
    <source>
        <dbReference type="Google" id="ProtNLM"/>
    </source>
</evidence>
<evidence type="ECO:0000313" key="2">
    <source>
        <dbReference type="EMBL" id="MBE1509265.1"/>
    </source>
</evidence>
<dbReference type="RefSeq" id="WP_192732881.1">
    <property type="nucleotide sequence ID" value="NZ_BAAAVL010000015.1"/>
</dbReference>
<feature type="compositionally biased region" description="Low complexity" evidence="1">
    <location>
        <begin position="252"/>
        <end position="269"/>
    </location>
</feature>
<sequence>MANLHNENTPSIATGTATSTLTAFFDSRDDAERSVERLRDAGIPAGSIRLMPGYEADGDRANVASDDRSGFWTKLEGWLFPDEDRAVYAEGLRRGGFLVSVQVDDASYETAHDILDDEGSIDMDERADHWRREGWEAQRSTAAYDVSSYERNGAAEGDMTVTEDAFAPDRTATERAMASSTVSDEAGPVAGENPRIGRRDVDNGSPRVRAYTVEERTVADGAEETGVPKMASGRSETIEDSARKMTADRGDGQSQSSSGQSQSQGFRRE</sequence>
<reference evidence="2 3" key="1">
    <citation type="submission" date="2020-10" db="EMBL/GenBank/DDBJ databases">
        <title>Sequencing the genomes of 1000 actinobacteria strains.</title>
        <authorList>
            <person name="Klenk H.-P."/>
        </authorList>
    </citation>
    <scope>NUCLEOTIDE SEQUENCE [LARGE SCALE GENOMIC DNA]</scope>
    <source>
        <strain evidence="2 3">DSM 7307</strain>
    </source>
</reference>
<evidence type="ECO:0000313" key="3">
    <source>
        <dbReference type="Proteomes" id="UP000620262"/>
    </source>
</evidence>
<proteinExistence type="predicted"/>
<dbReference type="Proteomes" id="UP000620262">
    <property type="component" value="Unassembled WGS sequence"/>
</dbReference>
<organism evidence="2 3">
    <name type="scientific">Rhizobium viscosum</name>
    <name type="common">Arthrobacter viscosus</name>
    <dbReference type="NCBI Taxonomy" id="1673"/>
    <lineage>
        <taxon>Bacteria</taxon>
        <taxon>Pseudomonadati</taxon>
        <taxon>Pseudomonadota</taxon>
        <taxon>Alphaproteobacteria</taxon>
        <taxon>Hyphomicrobiales</taxon>
        <taxon>Rhizobiaceae</taxon>
        <taxon>Rhizobium/Agrobacterium group</taxon>
        <taxon>Rhizobium</taxon>
    </lineage>
</organism>
<evidence type="ECO:0000256" key="1">
    <source>
        <dbReference type="SAM" id="MobiDB-lite"/>
    </source>
</evidence>
<dbReference type="EMBL" id="JADBEC010000003">
    <property type="protein sequence ID" value="MBE1509265.1"/>
    <property type="molecule type" value="Genomic_DNA"/>
</dbReference>
<name>A0ABR9J1E5_RHIVS</name>
<keyword evidence="3" id="KW-1185">Reference proteome</keyword>
<gene>
    <name evidence="2" type="ORF">H4W29_006512</name>
</gene>
<protein>
    <recommendedName>
        <fullName evidence="4">DUF2382 domain-containing protein</fullName>
    </recommendedName>
</protein>
<feature type="compositionally biased region" description="Basic and acidic residues" evidence="1">
    <location>
        <begin position="236"/>
        <end position="251"/>
    </location>
</feature>
<feature type="region of interest" description="Disordered" evidence="1">
    <location>
        <begin position="173"/>
        <end position="269"/>
    </location>
</feature>